<name>A0A4R3J5P4_9PROT</name>
<evidence type="ECO:0000313" key="2">
    <source>
        <dbReference type="EMBL" id="TCS60647.1"/>
    </source>
</evidence>
<sequence length="621" mass="69305">MAASKSKSTQAEASYNKADFAKLIEIGIALSAERDHHRLMERILLETKAMCNADGGTLYLRGNLDTVFDREGVPSEVFSPTPDGALLKFEIMRTDSLGIAKGGTTGKDIPFPPLPLYASGSGAPNHDIVAAHAALTGKTINIPDAYQTTQFDFSGPRSFDEATGYRSQSFLNVPLKNHQGKVIGVLQLINAQSPDGACTIAFPTAIQPLIEALASQAAVALDNRLLLCAQRRLLDAFIQVIGGAIDAKSPYTGGHCQRVPELAKMIARAAHESSAPPFENFTMTEDDWYELHLASWLHDCGKVVTPEYVVDKATKLETIYDRIHEIRMRFEVMKRDAEIDFLKKSANGGDVDALRQKCDDELRRLDEDFAFIAECNVGGEFMAAEKITRLEAIAKRTWMRTLDDRLGVSHEELRRMERTAPAPLPAREYLLADKVEHIFPRRDGDIVGTDNPFGFRMTSPENEYNRGEIYNLSIPKGTLTPEDRHIINNHAVQTIVMLEQMPFPNHLKRIPEYAGAHHETMLGTGYPRGLKKEEMSLPARIMAVADIFEALTAADRPYKKAKTLSESLKILSFMNKDEHIDPDLFSLFIEKRVYQDYADKFLNPEQIDAVDPDDYLDTSET</sequence>
<keyword evidence="3" id="KW-1185">Reference proteome</keyword>
<dbReference type="SUPFAM" id="SSF109604">
    <property type="entry name" value="HD-domain/PDEase-like"/>
    <property type="match status" value="2"/>
</dbReference>
<dbReference type="SUPFAM" id="SSF55781">
    <property type="entry name" value="GAF domain-like"/>
    <property type="match status" value="1"/>
</dbReference>
<gene>
    <name evidence="2" type="ORF">EDD55_110123</name>
</gene>
<dbReference type="CDD" id="cd00077">
    <property type="entry name" value="HDc"/>
    <property type="match status" value="1"/>
</dbReference>
<dbReference type="Pfam" id="PF13487">
    <property type="entry name" value="HD_5"/>
    <property type="match status" value="1"/>
</dbReference>
<dbReference type="InterPro" id="IPR003018">
    <property type="entry name" value="GAF"/>
</dbReference>
<dbReference type="GO" id="GO:0008081">
    <property type="term" value="F:phosphoric diester hydrolase activity"/>
    <property type="evidence" value="ECO:0007669"/>
    <property type="project" value="UniProtKB-ARBA"/>
</dbReference>
<evidence type="ECO:0000313" key="3">
    <source>
        <dbReference type="Proteomes" id="UP000295304"/>
    </source>
</evidence>
<evidence type="ECO:0000259" key="1">
    <source>
        <dbReference type="PROSITE" id="PS51832"/>
    </source>
</evidence>
<proteinExistence type="predicted"/>
<organism evidence="2 3">
    <name type="scientific">Varunaivibrio sulfuroxidans</name>
    <dbReference type="NCBI Taxonomy" id="1773489"/>
    <lineage>
        <taxon>Bacteria</taxon>
        <taxon>Pseudomonadati</taxon>
        <taxon>Pseudomonadota</taxon>
        <taxon>Alphaproteobacteria</taxon>
        <taxon>Rhodospirillales</taxon>
        <taxon>Magnetovibrionaceae</taxon>
        <taxon>Varunaivibrio</taxon>
    </lineage>
</organism>
<dbReference type="Proteomes" id="UP000295304">
    <property type="component" value="Unassembled WGS sequence"/>
</dbReference>
<accession>A0A4R3J5P4</accession>
<dbReference type="SMART" id="SM00065">
    <property type="entry name" value="GAF"/>
    <property type="match status" value="1"/>
</dbReference>
<dbReference type="OrthoDB" id="9802066at2"/>
<dbReference type="InterPro" id="IPR029016">
    <property type="entry name" value="GAF-like_dom_sf"/>
</dbReference>
<dbReference type="Gene3D" id="1.10.3210.10">
    <property type="entry name" value="Hypothetical protein af1432"/>
    <property type="match status" value="2"/>
</dbReference>
<dbReference type="InterPro" id="IPR037522">
    <property type="entry name" value="HD_GYP_dom"/>
</dbReference>
<dbReference type="SMART" id="SM00471">
    <property type="entry name" value="HDc"/>
    <property type="match status" value="1"/>
</dbReference>
<dbReference type="RefSeq" id="WP_132939950.1">
    <property type="nucleotide sequence ID" value="NZ_CP119676.1"/>
</dbReference>
<comment type="caution">
    <text evidence="2">The sequence shown here is derived from an EMBL/GenBank/DDBJ whole genome shotgun (WGS) entry which is preliminary data.</text>
</comment>
<dbReference type="PANTHER" id="PTHR43155">
    <property type="entry name" value="CYCLIC DI-GMP PHOSPHODIESTERASE PA4108-RELATED"/>
    <property type="match status" value="1"/>
</dbReference>
<dbReference type="Pfam" id="PF01590">
    <property type="entry name" value="GAF"/>
    <property type="match status" value="1"/>
</dbReference>
<reference evidence="2 3" key="1">
    <citation type="submission" date="2019-03" db="EMBL/GenBank/DDBJ databases">
        <title>Genomic Encyclopedia of Type Strains, Phase IV (KMG-IV): sequencing the most valuable type-strain genomes for metagenomic binning, comparative biology and taxonomic classification.</title>
        <authorList>
            <person name="Goeker M."/>
        </authorList>
    </citation>
    <scope>NUCLEOTIDE SEQUENCE [LARGE SCALE GENOMIC DNA]</scope>
    <source>
        <strain evidence="2 3">DSM 101688</strain>
    </source>
</reference>
<dbReference type="EMBL" id="SLZW01000010">
    <property type="protein sequence ID" value="TCS60647.1"/>
    <property type="molecule type" value="Genomic_DNA"/>
</dbReference>
<dbReference type="Gene3D" id="3.30.450.40">
    <property type="match status" value="1"/>
</dbReference>
<dbReference type="AlphaFoldDB" id="A0A4R3J5P4"/>
<dbReference type="InterPro" id="IPR003607">
    <property type="entry name" value="HD/PDEase_dom"/>
</dbReference>
<dbReference type="PROSITE" id="PS51832">
    <property type="entry name" value="HD_GYP"/>
    <property type="match status" value="1"/>
</dbReference>
<feature type="domain" description="HD-GYP" evidence="1">
    <location>
        <begin position="387"/>
        <end position="604"/>
    </location>
</feature>
<dbReference type="PANTHER" id="PTHR43155:SF2">
    <property type="entry name" value="CYCLIC DI-GMP PHOSPHODIESTERASE PA4108"/>
    <property type="match status" value="1"/>
</dbReference>
<protein>
    <submittedName>
        <fullName evidence="2">HD-GYP domain-containing protein (C-di-GMP phosphodiesterase class II)</fullName>
    </submittedName>
</protein>